<dbReference type="Pfam" id="PF00858">
    <property type="entry name" value="ASC"/>
    <property type="match status" value="2"/>
</dbReference>
<proteinExistence type="inferred from homology"/>
<evidence type="ECO:0000256" key="8">
    <source>
        <dbReference type="ARBA" id="ARBA00023136"/>
    </source>
</evidence>
<evidence type="ECO:0000256" key="11">
    <source>
        <dbReference type="RuleBase" id="RU000679"/>
    </source>
</evidence>
<accession>A0A816SMY4</accession>
<evidence type="ECO:0000256" key="7">
    <source>
        <dbReference type="ARBA" id="ARBA00023065"/>
    </source>
</evidence>
<keyword evidence="2 11" id="KW-0813">Transport</keyword>
<evidence type="ECO:0000256" key="9">
    <source>
        <dbReference type="ARBA" id="ARBA00023201"/>
    </source>
</evidence>
<keyword evidence="10 11" id="KW-0407">Ion channel</keyword>
<evidence type="ECO:0000256" key="4">
    <source>
        <dbReference type="ARBA" id="ARBA00022692"/>
    </source>
</evidence>
<organism evidence="13 14">
    <name type="scientific">Rotaria magnacalcarata</name>
    <dbReference type="NCBI Taxonomy" id="392030"/>
    <lineage>
        <taxon>Eukaryota</taxon>
        <taxon>Metazoa</taxon>
        <taxon>Spiralia</taxon>
        <taxon>Gnathifera</taxon>
        <taxon>Rotifera</taxon>
        <taxon>Eurotatoria</taxon>
        <taxon>Bdelloidea</taxon>
        <taxon>Philodinida</taxon>
        <taxon>Philodinidae</taxon>
        <taxon>Rotaria</taxon>
    </lineage>
</organism>
<evidence type="ECO:0000256" key="2">
    <source>
        <dbReference type="ARBA" id="ARBA00022448"/>
    </source>
</evidence>
<evidence type="ECO:0000256" key="3">
    <source>
        <dbReference type="ARBA" id="ARBA00022461"/>
    </source>
</evidence>
<keyword evidence="9 11" id="KW-0739">Sodium transport</keyword>
<comment type="similarity">
    <text evidence="11">Belongs to the amiloride-sensitive sodium channel (TC 1.A.6) family.</text>
</comment>
<evidence type="ECO:0000313" key="14">
    <source>
        <dbReference type="Proteomes" id="UP000663887"/>
    </source>
</evidence>
<evidence type="ECO:0000256" key="12">
    <source>
        <dbReference type="SAM" id="MobiDB-lite"/>
    </source>
</evidence>
<evidence type="ECO:0000256" key="1">
    <source>
        <dbReference type="ARBA" id="ARBA00004141"/>
    </source>
</evidence>
<evidence type="ECO:0000256" key="6">
    <source>
        <dbReference type="ARBA" id="ARBA00023053"/>
    </source>
</evidence>
<reference evidence="13" key="1">
    <citation type="submission" date="2021-02" db="EMBL/GenBank/DDBJ databases">
        <authorList>
            <person name="Nowell W R."/>
        </authorList>
    </citation>
    <scope>NUCLEOTIDE SEQUENCE</scope>
</reference>
<keyword evidence="5" id="KW-1133">Transmembrane helix</keyword>
<comment type="caution">
    <text evidence="13">The sequence shown here is derived from an EMBL/GenBank/DDBJ whole genome shotgun (WGS) entry which is preliminary data.</text>
</comment>
<evidence type="ECO:0000256" key="10">
    <source>
        <dbReference type="ARBA" id="ARBA00023303"/>
    </source>
</evidence>
<dbReference type="InterPro" id="IPR001873">
    <property type="entry name" value="ENaC"/>
</dbReference>
<keyword evidence="3 11" id="KW-0894">Sodium channel</keyword>
<keyword evidence="6" id="KW-0915">Sodium</keyword>
<feature type="compositionally biased region" description="Polar residues" evidence="12">
    <location>
        <begin position="1"/>
        <end position="19"/>
    </location>
</feature>
<dbReference type="EMBL" id="CAJNRG010006542">
    <property type="protein sequence ID" value="CAF2087023.1"/>
    <property type="molecule type" value="Genomic_DNA"/>
</dbReference>
<feature type="region of interest" description="Disordered" evidence="12">
    <location>
        <begin position="1"/>
        <end position="23"/>
    </location>
</feature>
<comment type="subcellular location">
    <subcellularLocation>
        <location evidence="1">Membrane</location>
        <topology evidence="1">Multi-pass membrane protein</topology>
    </subcellularLocation>
</comment>
<keyword evidence="8" id="KW-0472">Membrane</keyword>
<dbReference type="Proteomes" id="UP000663887">
    <property type="component" value="Unassembled WGS sequence"/>
</dbReference>
<gene>
    <name evidence="13" type="ORF">XDN619_LOCUS15848</name>
</gene>
<evidence type="ECO:0000313" key="13">
    <source>
        <dbReference type="EMBL" id="CAF2087023.1"/>
    </source>
</evidence>
<keyword evidence="4 11" id="KW-0812">Transmembrane</keyword>
<sequence>MTNTNNNRVVPTESMTNEAWATASPRPRRRSIIREFALYTSTDSLPGIARSQISVERSQTFPAVTFCNCSSARFDGFIGPFLNYTNSINATNTNDTTTFTPRQAALLRDYLQYRLNTGQSVAEDFLSLDTMLIECFFYNDQTCTGNDFISFLTSLRYTNDNGGSGKLILRLYAQSQLYAPYILEVDVSVGMVAMIHDNTQLPLIDVAGILLEPGRKHKLGYKKKQYKFLPSPYTYLDVSVGMVAMIHDNTQLPLIDVAGILLEPGRKHKLGYKKKQYKFLPSPYTYCTTDIPRPMRAMFDQYESADYAYSQAIKNVDVSVPMNGQLDQFCYPKRKPSSKHLSAKQVALVIPMLLLEFQKLHQYCSHCLPECFTVTCALTTSSVVAPSTRYASSTKAYLESMSVPLSADWSTNWLSEIQNNYVALGVVCEFTQVENYTQEASVGPADVLSDVGGHTKLWT</sequence>
<name>A0A816SMY4_9BILA</name>
<keyword evidence="7 11" id="KW-0406">Ion transport</keyword>
<evidence type="ECO:0000256" key="5">
    <source>
        <dbReference type="ARBA" id="ARBA00022989"/>
    </source>
</evidence>
<dbReference type="PANTHER" id="PTHR11690">
    <property type="entry name" value="AMILORIDE-SENSITIVE SODIUM CHANNEL-RELATED"/>
    <property type="match status" value="1"/>
</dbReference>
<dbReference type="PRINTS" id="PR01078">
    <property type="entry name" value="AMINACHANNEL"/>
</dbReference>
<dbReference type="GO" id="GO:0005886">
    <property type="term" value="C:plasma membrane"/>
    <property type="evidence" value="ECO:0007669"/>
    <property type="project" value="TreeGrafter"/>
</dbReference>
<protein>
    <submittedName>
        <fullName evidence="13">Uncharacterized protein</fullName>
    </submittedName>
</protein>
<dbReference type="AlphaFoldDB" id="A0A816SMY4"/>
<dbReference type="GO" id="GO:0015280">
    <property type="term" value="F:ligand-gated sodium channel activity"/>
    <property type="evidence" value="ECO:0007669"/>
    <property type="project" value="TreeGrafter"/>
</dbReference>